<dbReference type="EMBL" id="BAABKQ010000001">
    <property type="protein sequence ID" value="GAA4815026.1"/>
    <property type="molecule type" value="Genomic_DNA"/>
</dbReference>
<dbReference type="SUPFAM" id="SSF54637">
    <property type="entry name" value="Thioesterase/thiol ester dehydrase-isomerase"/>
    <property type="match status" value="1"/>
</dbReference>
<keyword evidence="3" id="KW-1185">Reference proteome</keyword>
<evidence type="ECO:0000313" key="2">
    <source>
        <dbReference type="EMBL" id="GAA4815026.1"/>
    </source>
</evidence>
<reference evidence="3" key="1">
    <citation type="journal article" date="2019" name="Int. J. Syst. Evol. Microbiol.">
        <title>The Global Catalogue of Microorganisms (GCM) 10K type strain sequencing project: providing services to taxonomists for standard genome sequencing and annotation.</title>
        <authorList>
            <consortium name="The Broad Institute Genomics Platform"/>
            <consortium name="The Broad Institute Genome Sequencing Center for Infectious Disease"/>
            <person name="Wu L."/>
            <person name="Ma J."/>
        </authorList>
    </citation>
    <scope>NUCLEOTIDE SEQUENCE [LARGE SCALE GENOMIC DNA]</scope>
    <source>
        <strain evidence="3">JCM 18542</strain>
    </source>
</reference>
<dbReference type="CDD" id="cd03441">
    <property type="entry name" value="R_hydratase_like"/>
    <property type="match status" value="1"/>
</dbReference>
<accession>A0ABP9CRF8</accession>
<dbReference type="InterPro" id="IPR039569">
    <property type="entry name" value="FAS1-like_DH_region"/>
</dbReference>
<evidence type="ECO:0000313" key="3">
    <source>
        <dbReference type="Proteomes" id="UP001500839"/>
    </source>
</evidence>
<dbReference type="Gene3D" id="3.10.129.10">
    <property type="entry name" value="Hotdog Thioesterase"/>
    <property type="match status" value="1"/>
</dbReference>
<dbReference type="Proteomes" id="UP001500839">
    <property type="component" value="Unassembled WGS sequence"/>
</dbReference>
<protein>
    <submittedName>
        <fullName evidence="2">MaoC family dehydratase N-terminal domain-containing protein</fullName>
    </submittedName>
</protein>
<dbReference type="InterPro" id="IPR016709">
    <property type="entry name" value="HadA-like"/>
</dbReference>
<comment type="caution">
    <text evidence="2">The sequence shown here is derived from an EMBL/GenBank/DDBJ whole genome shotgun (WGS) entry which is preliminary data.</text>
</comment>
<dbReference type="RefSeq" id="WP_200171162.1">
    <property type="nucleotide sequence ID" value="NZ_BAABKQ010000001.1"/>
</dbReference>
<evidence type="ECO:0000259" key="1">
    <source>
        <dbReference type="Pfam" id="PF13452"/>
    </source>
</evidence>
<dbReference type="InterPro" id="IPR029069">
    <property type="entry name" value="HotDog_dom_sf"/>
</dbReference>
<dbReference type="PIRSF" id="PIRSF018072">
    <property type="entry name" value="UCP018072"/>
    <property type="match status" value="1"/>
</dbReference>
<name>A0ABP9CRF8_9ACTN</name>
<sequence>MAIDPSVVGRELAPVTAVIEAGRLALFATATGQDDPVYSDPAAARAAGHPGVPVPPTFLFGIELDQPEPFGWLTDLGVDLRHVLHGEQSFTYHAQAYAGEEVTARPHIAEVYSKKSGTLQFIAKHTRVTRVDGTAVADLESLIVVREPAPAHPREEQR</sequence>
<gene>
    <name evidence="2" type="ORF">GCM10023353_20620</name>
</gene>
<feature type="domain" description="FAS1-like dehydratase" evidence="1">
    <location>
        <begin position="6"/>
        <end position="138"/>
    </location>
</feature>
<dbReference type="Pfam" id="PF13452">
    <property type="entry name" value="FAS1_DH_region"/>
    <property type="match status" value="1"/>
</dbReference>
<organism evidence="2 3">
    <name type="scientific">Tomitella cavernea</name>
    <dbReference type="NCBI Taxonomy" id="1387982"/>
    <lineage>
        <taxon>Bacteria</taxon>
        <taxon>Bacillati</taxon>
        <taxon>Actinomycetota</taxon>
        <taxon>Actinomycetes</taxon>
        <taxon>Mycobacteriales</taxon>
        <taxon>Tomitella</taxon>
    </lineage>
</organism>
<proteinExistence type="predicted"/>